<sequence length="440" mass="47854">MALLKAWARVLPRIQAPPEWGIEPVPVEARRLGFLDYAVLWGDLGVGLLVMAAGALLVPGLGLPQALLAILIGTLLGNLLLAATGYIGSRTGAPTMVLLRPSLGRLGSFLPTALNVLQLIGWGAFEIIIMAQAADFISARFFGFSSYPFWAILFALWCTLMAIGGPLVVVRQWLEKFAVWLVLLTTIGLTIHIALTYDLGTVWRRPGTGELPFWLAVDLVAAMPISWMPLVADYNRFARRAGPAFWGTYIGYFIANVWFYGLGALLLLTAQTGQLVEAIGALTIGWIVLPIILVDETDNAFADIYSAAVSLQNIWPRVRQALFAGAIGAICLLLALTVPIAQYENFLLLIGTAFVPLFGVLAADYFVVRRTYTEADLYRPAAIRWEGLVAWAAGVATYQALTRLAPSVGATFPTFLVSFAIYWIITLARGWIARVRAATP</sequence>
<protein>
    <submittedName>
        <fullName evidence="9">Cytosine permease</fullName>
    </submittedName>
</protein>
<dbReference type="GO" id="GO:0015209">
    <property type="term" value="F:cytosine transmembrane transporter activity"/>
    <property type="evidence" value="ECO:0007669"/>
    <property type="project" value="InterPro"/>
</dbReference>
<evidence type="ECO:0000256" key="1">
    <source>
        <dbReference type="ARBA" id="ARBA00004141"/>
    </source>
</evidence>
<feature type="transmembrane region" description="Helical" evidence="8">
    <location>
        <begin position="211"/>
        <end position="232"/>
    </location>
</feature>
<accession>A0A2H5Y7X0</accession>
<feature type="transmembrane region" description="Helical" evidence="8">
    <location>
        <begin position="274"/>
        <end position="294"/>
    </location>
</feature>
<comment type="subcellular location">
    <subcellularLocation>
        <location evidence="1">Membrane</location>
        <topology evidence="1">Multi-pass membrane protein</topology>
    </subcellularLocation>
</comment>
<dbReference type="Gene3D" id="1.10.4160.10">
    <property type="entry name" value="Hydantoin permease"/>
    <property type="match status" value="1"/>
</dbReference>
<reference evidence="10" key="1">
    <citation type="submission" date="2017-09" db="EMBL/GenBank/DDBJ databases">
        <title>Metaegenomics of thermophilic ammonia-oxidizing enrichment culture.</title>
        <authorList>
            <person name="Kato S."/>
            <person name="Suzuki K."/>
        </authorList>
    </citation>
    <scope>NUCLEOTIDE SEQUENCE [LARGE SCALE GENOMIC DNA]</scope>
</reference>
<dbReference type="EMBL" id="BEHY01000048">
    <property type="protein sequence ID" value="GBD09527.1"/>
    <property type="molecule type" value="Genomic_DNA"/>
</dbReference>
<name>A0A2H5Y7X0_9CHLR</name>
<comment type="similarity">
    <text evidence="2 7">Belongs to the purine-cytosine permease (2.A.39) family.</text>
</comment>
<dbReference type="Proteomes" id="UP000236642">
    <property type="component" value="Unassembled WGS sequence"/>
</dbReference>
<feature type="transmembrane region" description="Helical" evidence="8">
    <location>
        <begin position="346"/>
        <end position="367"/>
    </location>
</feature>
<keyword evidence="3 7" id="KW-0813">Transport</keyword>
<dbReference type="Pfam" id="PF02133">
    <property type="entry name" value="Transp_cyt_pur"/>
    <property type="match status" value="1"/>
</dbReference>
<dbReference type="PANTHER" id="PTHR30569:SF0">
    <property type="entry name" value="CYTOSINE PERMEASE"/>
    <property type="match status" value="1"/>
</dbReference>
<evidence type="ECO:0000313" key="9">
    <source>
        <dbReference type="EMBL" id="GBD09527.1"/>
    </source>
</evidence>
<evidence type="ECO:0000256" key="5">
    <source>
        <dbReference type="ARBA" id="ARBA00022989"/>
    </source>
</evidence>
<feature type="transmembrane region" description="Helical" evidence="8">
    <location>
        <begin position="67"/>
        <end position="88"/>
    </location>
</feature>
<feature type="transmembrane region" description="Helical" evidence="8">
    <location>
        <begin position="412"/>
        <end position="432"/>
    </location>
</feature>
<evidence type="ECO:0000256" key="4">
    <source>
        <dbReference type="ARBA" id="ARBA00022692"/>
    </source>
</evidence>
<feature type="transmembrane region" description="Helical" evidence="8">
    <location>
        <begin position="109"/>
        <end position="129"/>
    </location>
</feature>
<evidence type="ECO:0000313" key="10">
    <source>
        <dbReference type="Proteomes" id="UP000236642"/>
    </source>
</evidence>
<dbReference type="InterPro" id="IPR030191">
    <property type="entry name" value="CodB"/>
</dbReference>
<dbReference type="NCBIfam" id="TIGR02358">
    <property type="entry name" value="thia_cytX"/>
    <property type="match status" value="1"/>
</dbReference>
<dbReference type="AlphaFoldDB" id="A0A2H5Y7X0"/>
<dbReference type="PANTHER" id="PTHR30569">
    <property type="entry name" value="CYTOSINE TRANSPORTER CODB"/>
    <property type="match status" value="1"/>
</dbReference>
<feature type="transmembrane region" description="Helical" evidence="8">
    <location>
        <begin position="388"/>
        <end position="406"/>
    </location>
</feature>
<feature type="transmembrane region" description="Helical" evidence="8">
    <location>
        <begin position="244"/>
        <end position="268"/>
    </location>
</feature>
<evidence type="ECO:0000256" key="8">
    <source>
        <dbReference type="SAM" id="Phobius"/>
    </source>
</evidence>
<evidence type="ECO:0000256" key="6">
    <source>
        <dbReference type="ARBA" id="ARBA00023136"/>
    </source>
</evidence>
<organism evidence="9 10">
    <name type="scientific">Candidatus Thermoflexus japonica</name>
    <dbReference type="NCBI Taxonomy" id="2035417"/>
    <lineage>
        <taxon>Bacteria</taxon>
        <taxon>Bacillati</taxon>
        <taxon>Chloroflexota</taxon>
        <taxon>Thermoflexia</taxon>
        <taxon>Thermoflexales</taxon>
        <taxon>Thermoflexaceae</taxon>
        <taxon>Thermoflexus</taxon>
    </lineage>
</organism>
<keyword evidence="5 8" id="KW-1133">Transmembrane helix</keyword>
<evidence type="ECO:0000256" key="2">
    <source>
        <dbReference type="ARBA" id="ARBA00008974"/>
    </source>
</evidence>
<feature type="transmembrane region" description="Helical" evidence="8">
    <location>
        <begin position="321"/>
        <end position="340"/>
    </location>
</feature>
<dbReference type="InterPro" id="IPR001248">
    <property type="entry name" value="Pur-cyt_permease"/>
</dbReference>
<dbReference type="CDD" id="cd11484">
    <property type="entry name" value="SLC-NCS1sbd_CobB-like"/>
    <property type="match status" value="1"/>
</dbReference>
<evidence type="ECO:0000256" key="3">
    <source>
        <dbReference type="ARBA" id="ARBA00022448"/>
    </source>
</evidence>
<proteinExistence type="inferred from homology"/>
<dbReference type="PIRSF" id="PIRSF002744">
    <property type="entry name" value="Pur-cyt_permease"/>
    <property type="match status" value="1"/>
</dbReference>
<dbReference type="InterPro" id="IPR026030">
    <property type="entry name" value="Pur-cyt_permease_Fcy2/21/22"/>
</dbReference>
<dbReference type="GO" id="GO:0005886">
    <property type="term" value="C:plasma membrane"/>
    <property type="evidence" value="ECO:0007669"/>
    <property type="project" value="TreeGrafter"/>
</dbReference>
<comment type="caution">
    <text evidence="9">The sequence shown here is derived from an EMBL/GenBank/DDBJ whole genome shotgun (WGS) entry which is preliminary data.</text>
</comment>
<dbReference type="InterPro" id="IPR012732">
    <property type="entry name" value="Thia_CytX"/>
</dbReference>
<gene>
    <name evidence="9" type="primary">codB</name>
    <name evidence="9" type="ORF">HRbin22_01783</name>
</gene>
<evidence type="ECO:0000256" key="7">
    <source>
        <dbReference type="PIRNR" id="PIRNR002744"/>
    </source>
</evidence>
<feature type="transmembrane region" description="Helical" evidence="8">
    <location>
        <begin position="38"/>
        <end position="61"/>
    </location>
</feature>
<feature type="transmembrane region" description="Helical" evidence="8">
    <location>
        <begin position="177"/>
        <end position="199"/>
    </location>
</feature>
<keyword evidence="4 8" id="KW-0812">Transmembrane</keyword>
<feature type="transmembrane region" description="Helical" evidence="8">
    <location>
        <begin position="149"/>
        <end position="170"/>
    </location>
</feature>
<keyword evidence="6 7" id="KW-0472">Membrane</keyword>